<protein>
    <submittedName>
        <fullName evidence="2">Uncharacterized protein</fullName>
    </submittedName>
</protein>
<dbReference type="EMBL" id="BJML01000011">
    <property type="protein sequence ID" value="GEB46969.1"/>
    <property type="molecule type" value="Genomic_DNA"/>
</dbReference>
<reference evidence="2 3" key="1">
    <citation type="submission" date="2019-06" db="EMBL/GenBank/DDBJ databases">
        <title>Whole genome shotgun sequence of Microbacterium testaceum NBRC 12675.</title>
        <authorList>
            <person name="Hosoyama A."/>
            <person name="Uohara A."/>
            <person name="Ohji S."/>
            <person name="Ichikawa N."/>
        </authorList>
    </citation>
    <scope>NUCLEOTIDE SEQUENCE [LARGE SCALE GENOMIC DNA]</scope>
    <source>
        <strain evidence="2 3">NBRC 12675</strain>
    </source>
</reference>
<keyword evidence="1" id="KW-0812">Transmembrane</keyword>
<dbReference type="AlphaFoldDB" id="A0A4Y3QPY3"/>
<comment type="caution">
    <text evidence="2">The sequence shown here is derived from an EMBL/GenBank/DDBJ whole genome shotgun (WGS) entry which is preliminary data.</text>
</comment>
<accession>A0A4Y3QPY3</accession>
<proteinExistence type="predicted"/>
<keyword evidence="1" id="KW-0472">Membrane</keyword>
<gene>
    <name evidence="2" type="ORF">MTE01_29140</name>
</gene>
<evidence type="ECO:0000256" key="1">
    <source>
        <dbReference type="SAM" id="Phobius"/>
    </source>
</evidence>
<evidence type="ECO:0000313" key="2">
    <source>
        <dbReference type="EMBL" id="GEB46969.1"/>
    </source>
</evidence>
<name>A0A4Y3QPY3_MICTE</name>
<dbReference type="GeneID" id="57145597"/>
<evidence type="ECO:0000313" key="3">
    <source>
        <dbReference type="Proteomes" id="UP000319525"/>
    </source>
</evidence>
<dbReference type="Proteomes" id="UP000319525">
    <property type="component" value="Unassembled WGS sequence"/>
</dbReference>
<organism evidence="2 3">
    <name type="scientific">Microbacterium testaceum</name>
    <name type="common">Aureobacterium testaceum</name>
    <name type="synonym">Brevibacterium testaceum</name>
    <dbReference type="NCBI Taxonomy" id="2033"/>
    <lineage>
        <taxon>Bacteria</taxon>
        <taxon>Bacillati</taxon>
        <taxon>Actinomycetota</taxon>
        <taxon>Actinomycetes</taxon>
        <taxon>Micrococcales</taxon>
        <taxon>Microbacteriaceae</taxon>
        <taxon>Microbacterium</taxon>
    </lineage>
</organism>
<keyword evidence="1" id="KW-1133">Transmembrane helix</keyword>
<feature type="transmembrane region" description="Helical" evidence="1">
    <location>
        <begin position="60"/>
        <end position="83"/>
    </location>
</feature>
<dbReference type="RefSeq" id="WP_141378186.1">
    <property type="nucleotide sequence ID" value="NZ_BJML01000011.1"/>
</dbReference>
<feature type="transmembrane region" description="Helical" evidence="1">
    <location>
        <begin position="21"/>
        <end position="54"/>
    </location>
</feature>
<sequence length="88" mass="9002">MSTVAAKLTALNPPRKRAAEGGVVFAAILFAILAVVVALGIYVGIPLALGILVFPALLGLTGWGVFLSTVASFAGVWLVLGALNRLNK</sequence>